<evidence type="ECO:0000256" key="2">
    <source>
        <dbReference type="SAM" id="Phobius"/>
    </source>
</evidence>
<dbReference type="Proteomes" id="UP000199041">
    <property type="component" value="Unassembled WGS sequence"/>
</dbReference>
<gene>
    <name evidence="4" type="ORF">SAMN05192529_10120</name>
</gene>
<proteinExistence type="predicted"/>
<dbReference type="AlphaFoldDB" id="A0A1H3VGH3"/>
<dbReference type="GO" id="GO:0016787">
    <property type="term" value="F:hydrolase activity"/>
    <property type="evidence" value="ECO:0007669"/>
    <property type="project" value="UniProtKB-KW"/>
</dbReference>
<dbReference type="STRING" id="551991.SAMN05192529_10120"/>
<organism evidence="4 5">
    <name type="scientific">Arachidicoccus rhizosphaerae</name>
    <dbReference type="NCBI Taxonomy" id="551991"/>
    <lineage>
        <taxon>Bacteria</taxon>
        <taxon>Pseudomonadati</taxon>
        <taxon>Bacteroidota</taxon>
        <taxon>Chitinophagia</taxon>
        <taxon>Chitinophagales</taxon>
        <taxon>Chitinophagaceae</taxon>
        <taxon>Arachidicoccus</taxon>
    </lineage>
</organism>
<evidence type="ECO:0000256" key="1">
    <source>
        <dbReference type="ARBA" id="ARBA00022801"/>
    </source>
</evidence>
<dbReference type="InterPro" id="IPR041437">
    <property type="entry name" value="GH115_C"/>
</dbReference>
<dbReference type="PANTHER" id="PTHR37842">
    <property type="match status" value="1"/>
</dbReference>
<keyword evidence="2" id="KW-1133">Transmembrane helix</keyword>
<dbReference type="SUPFAM" id="SSF55545">
    <property type="entry name" value="beta-N-acetylhexosaminidase-like domain"/>
    <property type="match status" value="1"/>
</dbReference>
<dbReference type="Gene3D" id="3.30.379.10">
    <property type="entry name" value="Chitobiase/beta-hexosaminidase domain 2-like"/>
    <property type="match status" value="1"/>
</dbReference>
<dbReference type="InterPro" id="IPR029018">
    <property type="entry name" value="Hex-like_dom2"/>
</dbReference>
<dbReference type="Gene3D" id="2.60.120.1620">
    <property type="match status" value="1"/>
</dbReference>
<dbReference type="Pfam" id="PF15979">
    <property type="entry name" value="Glyco_hydro_115"/>
    <property type="match status" value="1"/>
</dbReference>
<feature type="domain" description="Gylcosyl hydrolase 115 C-terminal" evidence="3">
    <location>
        <begin position="820"/>
        <end position="989"/>
    </location>
</feature>
<keyword evidence="5" id="KW-1185">Reference proteome</keyword>
<dbReference type="RefSeq" id="WP_170831085.1">
    <property type="nucleotide sequence ID" value="NZ_FNQY01000001.1"/>
</dbReference>
<keyword evidence="1 4" id="KW-0378">Hydrolase</keyword>
<feature type="transmembrane region" description="Helical" evidence="2">
    <location>
        <begin position="21"/>
        <end position="41"/>
    </location>
</feature>
<evidence type="ECO:0000313" key="5">
    <source>
        <dbReference type="Proteomes" id="UP000199041"/>
    </source>
</evidence>
<name>A0A1H3VGH3_9BACT</name>
<accession>A0A1H3VGH3</accession>
<keyword evidence="2" id="KW-0812">Transmembrane</keyword>
<dbReference type="PANTHER" id="PTHR37842:SF2">
    <property type="entry name" value="GYLCOSYL HYDROLASE 115 C-TERMINAL DOMAIN-CONTAINING PROTEIN"/>
    <property type="match status" value="1"/>
</dbReference>
<protein>
    <submittedName>
        <fullName evidence="4">Glycosyl hydrolase family 115</fullName>
    </submittedName>
</protein>
<dbReference type="Gene3D" id="1.20.58.2150">
    <property type="match status" value="1"/>
</dbReference>
<dbReference type="Pfam" id="PF17829">
    <property type="entry name" value="GH115_C"/>
    <property type="match status" value="1"/>
</dbReference>
<dbReference type="Gene3D" id="3.20.20.520">
    <property type="entry name" value="Glycosyl hydrolase family 115"/>
    <property type="match status" value="1"/>
</dbReference>
<dbReference type="InterPro" id="IPR031924">
    <property type="entry name" value="GH115"/>
</dbReference>
<keyword evidence="2" id="KW-0472">Membrane</keyword>
<evidence type="ECO:0000259" key="3">
    <source>
        <dbReference type="Pfam" id="PF17829"/>
    </source>
</evidence>
<evidence type="ECO:0000313" key="4">
    <source>
        <dbReference type="EMBL" id="SDZ73232.1"/>
    </source>
</evidence>
<reference evidence="4 5" key="1">
    <citation type="submission" date="2016-10" db="EMBL/GenBank/DDBJ databases">
        <authorList>
            <person name="de Groot N.N."/>
        </authorList>
    </citation>
    <scope>NUCLEOTIDE SEQUENCE [LARGE SCALE GENOMIC DNA]</scope>
    <source>
        <strain evidence="4 5">Vu-144</strain>
    </source>
</reference>
<dbReference type="GO" id="GO:0005975">
    <property type="term" value="P:carbohydrate metabolic process"/>
    <property type="evidence" value="ECO:0007669"/>
    <property type="project" value="UniProtKB-ARBA"/>
</dbReference>
<dbReference type="InterPro" id="IPR042301">
    <property type="entry name" value="GH115_sf"/>
</dbReference>
<dbReference type="EMBL" id="FNQY01000001">
    <property type="protein sequence ID" value="SDZ73232.1"/>
    <property type="molecule type" value="Genomic_DNA"/>
</dbReference>
<sequence length="995" mass="111522">MRAAFRRLWTSGSVLRDSLAGQLLAVMIIFAGGFCLTAAPLQAQTQIIGFAPGAAASALKTGTQADQKQDTASYLLAARDRAATILISGDDYKGVAIAAGNLSADFKRVTGTAARVIPDGATATQPLDMAILAGTIGHNALIDALIQKGKIQVDEVAGKWESTLMQVVDNPVPGVKRALVIAGSDKRGTIYGIYEISRQIGVSAWYYWGDVPTRHRDQIYCLNQRTVLASPKVKYRGIFLNDEAPALSGWVHEKFGGFNHQFYTKVFELLLRLKANYLWPAMWGNAFNDDDTLNPRLADQYGIVMGTSHHEPMLRAQQEWKRYGKGEWNYQTNQKVLDDFWEKGIEHMGTHESIVTVGMRGDGDMPMTEGSNIALLEKIIKDQRSILSRVTGKPASETPQLWALYKEVQEYYDKGMRVPDDITLLLCDDNWGNLRKLPKLDAPYRPGGYGIYYHFDYVGDPRNYKWINTNTIERTWEQMHLAYSYGVDKIWIVNVGDLKPMEFPISFFLDYAYNPDKISYEDLPAYTKSWAARQFGGHYPAEIADIIHLFTKYNARVKPELLDRNTYSLEHFEEWNRVVTDYTSLAKRSEAVYQALPEAYRPAYFELVGYQVAASANLYQLYRAQALNHLYARQGRSATGRYADSVRFYYLQDSLLSYRYNKVNAGGKWNHFMDQTHIGYTYWQQPEHNSLPEVKNISLPEKPLLGIAAPDTLYLDRWTAEKELAGKISVFAKSATPVSYQIKTADPAVIIIENKKSQLDLAQAGVDISFQVNWDQLGGDHSAGQLRTTSMEISGSGGAYKKIVLQLHDGAAGNWPHKAYIESDHLVSMDALGFTGDSVKFSQGVRWTALPGFGKTAGAVTPMPVNFTPMPFSPQNPSISYRFYTTDKGKASLKFYLAPTLNLWHTEGLEFAYAIDDGSPVTINMNQGVQSEQAWRKEVAATIRIITEKVDLSRSGLHTLKIWAISPGVVLEKMELNFGKERPSFLGAPASYFHP</sequence>